<proteinExistence type="predicted"/>
<feature type="binding site" evidence="1">
    <location>
        <position position="130"/>
    </location>
    <ligand>
        <name>Zn(2+)</name>
        <dbReference type="ChEBI" id="CHEBI:29105"/>
    </ligand>
</feature>
<organism evidence="3 4">
    <name type="scientific">Dorcoceras hygrometricum</name>
    <dbReference type="NCBI Taxonomy" id="472368"/>
    <lineage>
        <taxon>Eukaryota</taxon>
        <taxon>Viridiplantae</taxon>
        <taxon>Streptophyta</taxon>
        <taxon>Embryophyta</taxon>
        <taxon>Tracheophyta</taxon>
        <taxon>Spermatophyta</taxon>
        <taxon>Magnoliopsida</taxon>
        <taxon>eudicotyledons</taxon>
        <taxon>Gunneridae</taxon>
        <taxon>Pentapetalae</taxon>
        <taxon>asterids</taxon>
        <taxon>lamiids</taxon>
        <taxon>Lamiales</taxon>
        <taxon>Gesneriaceae</taxon>
        <taxon>Didymocarpoideae</taxon>
        <taxon>Trichosporeae</taxon>
        <taxon>Loxocarpinae</taxon>
        <taxon>Dorcoceras</taxon>
    </lineage>
</organism>
<dbReference type="SUPFAM" id="SSF48150">
    <property type="entry name" value="DNA-glycosylase"/>
    <property type="match status" value="1"/>
</dbReference>
<dbReference type="InterPro" id="IPR005019">
    <property type="entry name" value="Adenine_glyco"/>
</dbReference>
<feature type="binding site" evidence="1">
    <location>
        <position position="288"/>
    </location>
    <ligand>
        <name>Zn(2+)</name>
        <dbReference type="ChEBI" id="CHEBI:29105"/>
    </ligand>
</feature>
<name>A0A2Z7D600_9LAMI</name>
<gene>
    <name evidence="3" type="ORF">F511_23315</name>
</gene>
<keyword evidence="4" id="KW-1185">Reference proteome</keyword>
<dbReference type="EMBL" id="KQ991042">
    <property type="protein sequence ID" value="KZV52546.1"/>
    <property type="molecule type" value="Genomic_DNA"/>
</dbReference>
<protein>
    <recommendedName>
        <fullName evidence="5">DNA glycosylase superfamily protein</fullName>
    </recommendedName>
</protein>
<dbReference type="PANTHER" id="PTHR31116:SF25">
    <property type="entry name" value="DNA GLYCOSYLASE SUPERFAMILY PROTEIN"/>
    <property type="match status" value="1"/>
</dbReference>
<dbReference type="Gene3D" id="1.10.340.30">
    <property type="entry name" value="Hypothetical protein, domain 2"/>
    <property type="match status" value="1"/>
</dbReference>
<feature type="compositionally biased region" description="Basic residues" evidence="2">
    <location>
        <begin position="69"/>
        <end position="81"/>
    </location>
</feature>
<evidence type="ECO:0008006" key="5">
    <source>
        <dbReference type="Google" id="ProtNLM"/>
    </source>
</evidence>
<feature type="compositionally biased region" description="Basic and acidic residues" evidence="2">
    <location>
        <begin position="22"/>
        <end position="31"/>
    </location>
</feature>
<dbReference type="PANTHER" id="PTHR31116">
    <property type="entry name" value="OS04G0501200 PROTEIN"/>
    <property type="match status" value="1"/>
</dbReference>
<accession>A0A2Z7D600</accession>
<reference evidence="3 4" key="1">
    <citation type="journal article" date="2015" name="Proc. Natl. Acad. Sci. U.S.A.">
        <title>The resurrection genome of Boea hygrometrica: A blueprint for survival of dehydration.</title>
        <authorList>
            <person name="Xiao L."/>
            <person name="Yang G."/>
            <person name="Zhang L."/>
            <person name="Yang X."/>
            <person name="Zhao S."/>
            <person name="Ji Z."/>
            <person name="Zhou Q."/>
            <person name="Hu M."/>
            <person name="Wang Y."/>
            <person name="Chen M."/>
            <person name="Xu Y."/>
            <person name="Jin H."/>
            <person name="Xiao X."/>
            <person name="Hu G."/>
            <person name="Bao F."/>
            <person name="Hu Y."/>
            <person name="Wan P."/>
            <person name="Li L."/>
            <person name="Deng X."/>
            <person name="Kuang T."/>
            <person name="Xiang C."/>
            <person name="Zhu J.K."/>
            <person name="Oliver M.J."/>
            <person name="He Y."/>
        </authorList>
    </citation>
    <scope>NUCLEOTIDE SEQUENCE [LARGE SCALE GENOMIC DNA]</scope>
    <source>
        <strain evidence="4">cv. XS01</strain>
    </source>
</reference>
<dbReference type="OrthoDB" id="3941538at2759"/>
<keyword evidence="1" id="KW-0862">Zinc</keyword>
<evidence type="ECO:0000313" key="4">
    <source>
        <dbReference type="Proteomes" id="UP000250235"/>
    </source>
</evidence>
<sequence length="328" mass="36639">MPGITDKRTQPMLAPNRNRVRVVGEGRRTEEPAENPSAGLQRKSSADSSSDSSSSSSSSSFGELALRNSARKGPKSSKRAAVKNGNAFNKPAKIVPDGIQHMSLAPQVCVSVKRCDWITPNSDPLYTSFHDEEWGVPVHDDVRLFELLVFSQALAEFSLPTILSKRAIFRRLFNEFDPAAVANLDLERLLSTRVHGNTLLSETKLRAVVENARQLLKIQQEYGSFSTYCWHFVNHKQIRGGFRHARQIPTKTPKSEIISKDLMQRGFCCVGPTVVYSFMQMAGIVNDHLLTCSRYNEYGDDARKNPTALHTMEHILEEAPKKTSVHEG</sequence>
<dbReference type="GO" id="GO:0006284">
    <property type="term" value="P:base-excision repair"/>
    <property type="evidence" value="ECO:0007669"/>
    <property type="project" value="InterPro"/>
</dbReference>
<keyword evidence="1" id="KW-0479">Metal-binding</keyword>
<dbReference type="GO" id="GO:0046872">
    <property type="term" value="F:metal ion binding"/>
    <property type="evidence" value="ECO:0007669"/>
    <property type="project" value="UniProtKB-KW"/>
</dbReference>
<evidence type="ECO:0000313" key="3">
    <source>
        <dbReference type="EMBL" id="KZV52546.1"/>
    </source>
</evidence>
<dbReference type="AlphaFoldDB" id="A0A2Z7D600"/>
<feature type="compositionally biased region" description="Low complexity" evidence="2">
    <location>
        <begin position="46"/>
        <end position="60"/>
    </location>
</feature>
<feature type="binding site" evidence="1">
    <location>
        <position position="292"/>
    </location>
    <ligand>
        <name>Zn(2+)</name>
        <dbReference type="ChEBI" id="CHEBI:29105"/>
    </ligand>
</feature>
<dbReference type="GO" id="GO:0008725">
    <property type="term" value="F:DNA-3-methyladenine glycosylase activity"/>
    <property type="evidence" value="ECO:0007669"/>
    <property type="project" value="InterPro"/>
</dbReference>
<feature type="region of interest" description="Disordered" evidence="2">
    <location>
        <begin position="1"/>
        <end position="84"/>
    </location>
</feature>
<evidence type="ECO:0000256" key="2">
    <source>
        <dbReference type="SAM" id="MobiDB-lite"/>
    </source>
</evidence>
<dbReference type="InterPro" id="IPR011257">
    <property type="entry name" value="DNA_glycosylase"/>
</dbReference>
<feature type="binding site" evidence="1">
    <location>
        <position position="115"/>
    </location>
    <ligand>
        <name>Zn(2+)</name>
        <dbReference type="ChEBI" id="CHEBI:29105"/>
    </ligand>
</feature>
<evidence type="ECO:0000256" key="1">
    <source>
        <dbReference type="PIRSR" id="PIRSR605019-1"/>
    </source>
</evidence>
<dbReference type="Proteomes" id="UP000250235">
    <property type="component" value="Unassembled WGS sequence"/>
</dbReference>
<dbReference type="Pfam" id="PF03352">
    <property type="entry name" value="Adenine_glyco"/>
    <property type="match status" value="1"/>
</dbReference>